<dbReference type="SUPFAM" id="SSF51658">
    <property type="entry name" value="Xylose isomerase-like"/>
    <property type="match status" value="1"/>
</dbReference>
<dbReference type="AlphaFoldDB" id="A0A1W7D168"/>
<dbReference type="KEGG" id="smao:CAG99_19610"/>
<dbReference type="Proteomes" id="UP000194218">
    <property type="component" value="Chromosome"/>
</dbReference>
<evidence type="ECO:0000313" key="3">
    <source>
        <dbReference type="Proteomes" id="UP000194218"/>
    </source>
</evidence>
<reference evidence="2 3" key="1">
    <citation type="submission" date="2017-05" db="EMBL/GenBank/DDBJ databases">
        <title>Complete genome sequence of Streptomyces sp. SCSIO 03032 revealed the diverse biosynthetic pathways for its bioactive secondary metabolites.</title>
        <authorList>
            <person name="Ma L."/>
            <person name="Zhu Y."/>
            <person name="Zhang W."/>
            <person name="Zhang G."/>
            <person name="Tian X."/>
            <person name="Zhang S."/>
            <person name="Zhang C."/>
        </authorList>
    </citation>
    <scope>NUCLEOTIDE SEQUENCE [LARGE SCALE GENOMIC DNA]</scope>
    <source>
        <strain evidence="2 3">SCSIO 03032</strain>
    </source>
</reference>
<dbReference type="EMBL" id="CP021121">
    <property type="protein sequence ID" value="ARQ70752.1"/>
    <property type="molecule type" value="Genomic_DNA"/>
</dbReference>
<organism evidence="2 3">
    <name type="scientific">Streptomyces marincola</name>
    <dbReference type="NCBI Taxonomy" id="2878388"/>
    <lineage>
        <taxon>Bacteria</taxon>
        <taxon>Bacillati</taxon>
        <taxon>Actinomycetota</taxon>
        <taxon>Actinomycetes</taxon>
        <taxon>Kitasatosporales</taxon>
        <taxon>Streptomycetaceae</taxon>
        <taxon>Streptomyces</taxon>
    </lineage>
</organism>
<dbReference type="InterPro" id="IPR013022">
    <property type="entry name" value="Xyl_isomerase-like_TIM-brl"/>
</dbReference>
<accession>A0A1W7D168</accession>
<name>A0A1W7D168_9ACTN</name>
<dbReference type="InterPro" id="IPR036237">
    <property type="entry name" value="Xyl_isomerase-like_sf"/>
</dbReference>
<dbReference type="Pfam" id="PF01261">
    <property type="entry name" value="AP_endonuc_2"/>
    <property type="match status" value="1"/>
</dbReference>
<dbReference type="Gene3D" id="3.20.20.150">
    <property type="entry name" value="Divalent-metal-dependent TIM barrel enzymes"/>
    <property type="match status" value="1"/>
</dbReference>
<sequence>MTAGGATATLQVTIDGMRRDQIDHRWIEQVGGIEAYVFDGDDLAGEDHWRLLAENLRHIRALGARALTLHFPTEHADWVHDGDAYRKLLRFCEVAAEHGAAGVTLHANQFVAASDWPGFDVAERRRRVLGRLAELDAALAHLPIWIGVENLPVIGVQGIDYDPVFVYPADFAGLAEIGSPRLGVTWDICHWAVTHALARAVGNLTQRPTVLDPLDLPEAPLRHIHFASFAGIALPHLPYTCTEGVAPQDGDADPGVLAGMLGAALDRAPGAGVVFEVQEEDYGDRRTCWSTLSWLRSVPALRGRFRNGGS</sequence>
<feature type="domain" description="Xylose isomerase-like TIM barrel" evidence="1">
    <location>
        <begin position="59"/>
        <end position="261"/>
    </location>
</feature>
<evidence type="ECO:0000313" key="2">
    <source>
        <dbReference type="EMBL" id="ARQ70752.1"/>
    </source>
</evidence>
<keyword evidence="3" id="KW-1185">Reference proteome</keyword>
<protein>
    <recommendedName>
        <fullName evidence="1">Xylose isomerase-like TIM barrel domain-containing protein</fullName>
    </recommendedName>
</protein>
<evidence type="ECO:0000259" key="1">
    <source>
        <dbReference type="Pfam" id="PF01261"/>
    </source>
</evidence>
<proteinExistence type="predicted"/>
<gene>
    <name evidence="2" type="ORF">CAG99_19610</name>
</gene>